<dbReference type="Gene3D" id="2.60.120.10">
    <property type="entry name" value="Jelly Rolls"/>
    <property type="match status" value="1"/>
</dbReference>
<keyword evidence="4" id="KW-1185">Reference proteome</keyword>
<evidence type="ECO:0000256" key="1">
    <source>
        <dbReference type="SAM" id="MobiDB-lite"/>
    </source>
</evidence>
<evidence type="ECO:0000259" key="2">
    <source>
        <dbReference type="Pfam" id="PF12973"/>
    </source>
</evidence>
<accession>A0ABY9HN69</accession>
<feature type="compositionally biased region" description="Basic and acidic residues" evidence="1">
    <location>
        <begin position="121"/>
        <end position="131"/>
    </location>
</feature>
<gene>
    <name evidence="3" type="ORF">P8A18_22280</name>
</gene>
<reference evidence="3 4" key="1">
    <citation type="submission" date="2023-03" db="EMBL/GenBank/DDBJ databases">
        <title>Isolation and description of six Streptomyces strains from soil environments, able to metabolize different microbial glucans.</title>
        <authorList>
            <person name="Widen T."/>
            <person name="Larsbrink J."/>
        </authorList>
    </citation>
    <scope>NUCLEOTIDE SEQUENCE [LARGE SCALE GENOMIC DNA]</scope>
    <source>
        <strain evidence="3 4">Mut1</strain>
    </source>
</reference>
<protein>
    <submittedName>
        <fullName evidence="3">Cupin domain-containing protein</fullName>
    </submittedName>
</protein>
<feature type="domain" description="ChrR-like cupin" evidence="2">
    <location>
        <begin position="19"/>
        <end position="112"/>
    </location>
</feature>
<dbReference type="InterPro" id="IPR014710">
    <property type="entry name" value="RmlC-like_jellyroll"/>
</dbReference>
<feature type="region of interest" description="Disordered" evidence="1">
    <location>
        <begin position="121"/>
        <end position="142"/>
    </location>
</feature>
<dbReference type="Proteomes" id="UP001239522">
    <property type="component" value="Chromosome"/>
</dbReference>
<evidence type="ECO:0000313" key="3">
    <source>
        <dbReference type="EMBL" id="WLQ35985.1"/>
    </source>
</evidence>
<dbReference type="EMBL" id="CP120997">
    <property type="protein sequence ID" value="WLQ35985.1"/>
    <property type="molecule type" value="Genomic_DNA"/>
</dbReference>
<sequence>MSDIEVIRNVFRSGFSLEELDWVSWVEPGRTGVDHYPLWGPDGAEEVSVGLLLRFPAGAHGDFHEHLGHELMLVLDGTLDHSDGRSFVKGDLIVEGPGTRHQMSSAEGCTVLAIRTRPAAPREARSGEVADSRAGVYAAQER</sequence>
<proteinExistence type="predicted"/>
<dbReference type="SUPFAM" id="SSF51182">
    <property type="entry name" value="RmlC-like cupins"/>
    <property type="match status" value="1"/>
</dbReference>
<dbReference type="Pfam" id="PF12973">
    <property type="entry name" value="Cupin_7"/>
    <property type="match status" value="1"/>
</dbReference>
<dbReference type="RefSeq" id="WP_306056977.1">
    <property type="nucleotide sequence ID" value="NZ_CP120997.1"/>
</dbReference>
<dbReference type="InterPro" id="IPR011051">
    <property type="entry name" value="RmlC_Cupin_sf"/>
</dbReference>
<evidence type="ECO:0000313" key="4">
    <source>
        <dbReference type="Proteomes" id="UP001239522"/>
    </source>
</evidence>
<name>A0ABY9HN69_9ACTN</name>
<organism evidence="3 4">
    <name type="scientific">Streptomyces castrisilvae</name>
    <dbReference type="NCBI Taxonomy" id="3033811"/>
    <lineage>
        <taxon>Bacteria</taxon>
        <taxon>Bacillati</taxon>
        <taxon>Actinomycetota</taxon>
        <taxon>Actinomycetes</taxon>
        <taxon>Kitasatosporales</taxon>
        <taxon>Streptomycetaceae</taxon>
        <taxon>Streptomyces</taxon>
    </lineage>
</organism>
<dbReference type="InterPro" id="IPR025979">
    <property type="entry name" value="ChrR-like_cupin_dom"/>
</dbReference>